<dbReference type="CDD" id="cd00037">
    <property type="entry name" value="CLECT"/>
    <property type="match status" value="1"/>
</dbReference>
<protein>
    <recommendedName>
        <fullName evidence="1">C-type lectin domain-containing protein</fullName>
    </recommendedName>
</protein>
<dbReference type="SUPFAM" id="SSF56436">
    <property type="entry name" value="C-type lectin-like"/>
    <property type="match status" value="1"/>
</dbReference>
<dbReference type="Proteomes" id="UP001497497">
    <property type="component" value="Unassembled WGS sequence"/>
</dbReference>
<comment type="caution">
    <text evidence="2">The sequence shown here is derived from an EMBL/GenBank/DDBJ whole genome shotgun (WGS) entry which is preliminary data.</text>
</comment>
<feature type="non-terminal residue" evidence="2">
    <location>
        <position position="1"/>
    </location>
</feature>
<evidence type="ECO:0000259" key="1">
    <source>
        <dbReference type="PROSITE" id="PS50041"/>
    </source>
</evidence>
<dbReference type="EMBL" id="CAXITT010000187">
    <property type="protein sequence ID" value="CAL1534941.1"/>
    <property type="molecule type" value="Genomic_DNA"/>
</dbReference>
<dbReference type="InterPro" id="IPR050801">
    <property type="entry name" value="Ca-Dep_Lectins_ImmuneDev"/>
</dbReference>
<accession>A0AAV2HRK1</accession>
<evidence type="ECO:0000313" key="2">
    <source>
        <dbReference type="EMBL" id="CAL1534941.1"/>
    </source>
</evidence>
<dbReference type="AlphaFoldDB" id="A0AAV2HRK1"/>
<evidence type="ECO:0000313" key="3">
    <source>
        <dbReference type="Proteomes" id="UP001497497"/>
    </source>
</evidence>
<name>A0AAV2HRK1_LYMST</name>
<organism evidence="2 3">
    <name type="scientific">Lymnaea stagnalis</name>
    <name type="common">Great pond snail</name>
    <name type="synonym">Helix stagnalis</name>
    <dbReference type="NCBI Taxonomy" id="6523"/>
    <lineage>
        <taxon>Eukaryota</taxon>
        <taxon>Metazoa</taxon>
        <taxon>Spiralia</taxon>
        <taxon>Lophotrochozoa</taxon>
        <taxon>Mollusca</taxon>
        <taxon>Gastropoda</taxon>
        <taxon>Heterobranchia</taxon>
        <taxon>Euthyneura</taxon>
        <taxon>Panpulmonata</taxon>
        <taxon>Hygrophila</taxon>
        <taxon>Lymnaeoidea</taxon>
        <taxon>Lymnaeidae</taxon>
        <taxon>Lymnaea</taxon>
    </lineage>
</organism>
<dbReference type="PROSITE" id="PS50041">
    <property type="entry name" value="C_TYPE_LECTIN_2"/>
    <property type="match status" value="1"/>
</dbReference>
<reference evidence="2 3" key="1">
    <citation type="submission" date="2024-04" db="EMBL/GenBank/DDBJ databases">
        <authorList>
            <consortium name="Genoscope - CEA"/>
            <person name="William W."/>
        </authorList>
    </citation>
    <scope>NUCLEOTIDE SEQUENCE [LARGE SCALE GENOMIC DNA]</scope>
</reference>
<dbReference type="InterPro" id="IPR001304">
    <property type="entry name" value="C-type_lectin-like"/>
</dbReference>
<dbReference type="SMART" id="SM00034">
    <property type="entry name" value="CLECT"/>
    <property type="match status" value="1"/>
</dbReference>
<dbReference type="InterPro" id="IPR016187">
    <property type="entry name" value="CTDL_fold"/>
</dbReference>
<dbReference type="PANTHER" id="PTHR22801">
    <property type="entry name" value="LITHOSTATHINE"/>
    <property type="match status" value="1"/>
</dbReference>
<dbReference type="Pfam" id="PF00059">
    <property type="entry name" value="Lectin_C"/>
    <property type="match status" value="1"/>
</dbReference>
<sequence>GYCVSTVSVPAYFATAETFCQNISGRLMIVDNLEKFQFFDSYTAAHNLTHTWIGLDDRAAEGTYMWSDQTQANTSEILTLFLAGEPNDNRGNEDCCEFLRKSASAVGLNDLPCNRSISFICEYVV</sequence>
<gene>
    <name evidence="2" type="ORF">GSLYS_00008901001</name>
</gene>
<proteinExistence type="predicted"/>
<dbReference type="InterPro" id="IPR016186">
    <property type="entry name" value="C-type_lectin-like/link_sf"/>
</dbReference>
<keyword evidence="3" id="KW-1185">Reference proteome</keyword>
<dbReference type="Gene3D" id="3.10.100.10">
    <property type="entry name" value="Mannose-Binding Protein A, subunit A"/>
    <property type="match status" value="1"/>
</dbReference>
<feature type="domain" description="C-type lectin" evidence="1">
    <location>
        <begin position="1"/>
        <end position="122"/>
    </location>
</feature>
<dbReference type="PANTHER" id="PTHR22801:SF63">
    <property type="entry name" value="C-TYPE LECTIN DOMAIN-CONTAINING PROTEIN"/>
    <property type="match status" value="1"/>
</dbReference>